<gene>
    <name evidence="4" type="ORF">FJQ54_14925</name>
</gene>
<proteinExistence type="inferred from homology"/>
<evidence type="ECO:0000256" key="1">
    <source>
        <dbReference type="ARBA" id="ARBA00010634"/>
    </source>
</evidence>
<feature type="region of interest" description="Disordered" evidence="3">
    <location>
        <begin position="1"/>
        <end position="20"/>
    </location>
</feature>
<dbReference type="GO" id="GO:0016020">
    <property type="term" value="C:membrane"/>
    <property type="evidence" value="ECO:0007669"/>
    <property type="project" value="InterPro"/>
</dbReference>
<dbReference type="OrthoDB" id="9785326at2"/>
<accession>A0A501XEX2</accession>
<dbReference type="Pfam" id="PF04333">
    <property type="entry name" value="MlaA"/>
    <property type="match status" value="1"/>
</dbReference>
<dbReference type="InterPro" id="IPR007428">
    <property type="entry name" value="MlaA"/>
</dbReference>
<name>A0A501XEX2_9SPHN</name>
<evidence type="ECO:0000313" key="5">
    <source>
        <dbReference type="Proteomes" id="UP000319897"/>
    </source>
</evidence>
<dbReference type="Proteomes" id="UP000319897">
    <property type="component" value="Unassembled WGS sequence"/>
</dbReference>
<dbReference type="GO" id="GO:0120010">
    <property type="term" value="P:intermembrane phospholipid transfer"/>
    <property type="evidence" value="ECO:0007669"/>
    <property type="project" value="TreeGrafter"/>
</dbReference>
<keyword evidence="5" id="KW-1185">Reference proteome</keyword>
<reference evidence="4 5" key="1">
    <citation type="submission" date="2019-06" db="EMBL/GenBank/DDBJ databases">
        <authorList>
            <person name="Lee I."/>
            <person name="Jang G.I."/>
            <person name="Hwang C.Y."/>
        </authorList>
    </citation>
    <scope>NUCLEOTIDE SEQUENCE [LARGE SCALE GENOMIC DNA]</scope>
    <source>
        <strain evidence="4 5">PAMC 28131</strain>
    </source>
</reference>
<dbReference type="EMBL" id="VFSU01000032">
    <property type="protein sequence ID" value="TPE59085.1"/>
    <property type="molecule type" value="Genomic_DNA"/>
</dbReference>
<comment type="caution">
    <text evidence="4">The sequence shown here is derived from an EMBL/GenBank/DDBJ whole genome shotgun (WGS) entry which is preliminary data.</text>
</comment>
<protein>
    <submittedName>
        <fullName evidence="4">VacJ family lipoprotein</fullName>
    </submittedName>
</protein>
<keyword evidence="2" id="KW-0732">Signal</keyword>
<dbReference type="PANTHER" id="PTHR30035:SF3">
    <property type="entry name" value="INTERMEMBRANE PHOSPHOLIPID TRANSPORT SYSTEM LIPOPROTEIN MLAA"/>
    <property type="match status" value="1"/>
</dbReference>
<evidence type="ECO:0000313" key="4">
    <source>
        <dbReference type="EMBL" id="TPE59085.1"/>
    </source>
</evidence>
<evidence type="ECO:0000256" key="3">
    <source>
        <dbReference type="SAM" id="MobiDB-lite"/>
    </source>
</evidence>
<dbReference type="PANTHER" id="PTHR30035">
    <property type="entry name" value="LIPOPROTEIN VACJ-RELATED"/>
    <property type="match status" value="1"/>
</dbReference>
<dbReference type="AlphaFoldDB" id="A0A501XEX2"/>
<feature type="region of interest" description="Disordered" evidence="3">
    <location>
        <begin position="278"/>
        <end position="309"/>
    </location>
</feature>
<comment type="similarity">
    <text evidence="1">Belongs to the MlaA family.</text>
</comment>
<organism evidence="4 5">
    <name type="scientific">Sandaracinobacter neustonicus</name>
    <dbReference type="NCBI Taxonomy" id="1715348"/>
    <lineage>
        <taxon>Bacteria</taxon>
        <taxon>Pseudomonadati</taxon>
        <taxon>Pseudomonadota</taxon>
        <taxon>Alphaproteobacteria</taxon>
        <taxon>Sphingomonadales</taxon>
        <taxon>Sphingosinicellaceae</taxon>
        <taxon>Sandaracinobacter</taxon>
    </lineage>
</organism>
<evidence type="ECO:0000256" key="2">
    <source>
        <dbReference type="ARBA" id="ARBA00022729"/>
    </source>
</evidence>
<sequence length="309" mass="34537">MRRKRPEPYPSGKDLNMSLYPVKTSNEPPPLVCAENWPYRNCMPRFTLFLLLCLPLLGACAHSGEKLDKVAITDVAHRDPWEKTNRHVFELSMKLDRYALKPVTNVYRTVVPDAPRHGISNAYNLLQEPTNLGNAVAQGKVKSAFRAFDRILINSFLGLGVADHASDMGLVSQSHDFGQTMAVWGVPSGPFVMLPFLGPNTARDSVGFFVDFLFDPVDLVQNRLMSQQERLATLGVRVLDIRSSLRDQGEQLLAGAADPYATTRSAWLQLRRYQIFDGNLPDDEEDDIPPPPDDPQLAPETPESPEQPQ</sequence>
<dbReference type="PRINTS" id="PR01805">
    <property type="entry name" value="VACJLIPOPROT"/>
</dbReference>
<keyword evidence="4" id="KW-0449">Lipoprotein</keyword>